<evidence type="ECO:0000259" key="9">
    <source>
        <dbReference type="Pfam" id="PF13844"/>
    </source>
</evidence>
<comment type="similarity">
    <text evidence="2">Belongs to the glycosyltransferase 41 family. O-GlcNAc transferase subfamily.</text>
</comment>
<evidence type="ECO:0000313" key="10">
    <source>
        <dbReference type="EMBL" id="EXU80358.1"/>
    </source>
</evidence>
<evidence type="ECO:0000256" key="6">
    <source>
        <dbReference type="ARBA" id="ARBA00022737"/>
    </source>
</evidence>
<dbReference type="InterPro" id="IPR011990">
    <property type="entry name" value="TPR-like_helical_dom_sf"/>
</dbReference>
<dbReference type="GO" id="GO:0097363">
    <property type="term" value="F:protein O-acetylglucosaminyltransferase activity"/>
    <property type="evidence" value="ECO:0007669"/>
    <property type="project" value="UniProtKB-EC"/>
</dbReference>
<dbReference type="EMBL" id="JBOK01000008">
    <property type="protein sequence ID" value="EXU80358.1"/>
    <property type="molecule type" value="Genomic_DNA"/>
</dbReference>
<keyword evidence="4" id="KW-0328">Glycosyltransferase</keyword>
<evidence type="ECO:0000256" key="4">
    <source>
        <dbReference type="ARBA" id="ARBA00022676"/>
    </source>
</evidence>
<feature type="repeat" description="TPR" evidence="8">
    <location>
        <begin position="50"/>
        <end position="83"/>
    </location>
</feature>
<dbReference type="AlphaFoldDB" id="A0A014NLK7"/>
<keyword evidence="7 8" id="KW-0802">TPR repeat</keyword>
<dbReference type="InterPro" id="IPR019734">
    <property type="entry name" value="TPR_rpt"/>
</dbReference>
<dbReference type="Pfam" id="PF13844">
    <property type="entry name" value="Glyco_transf_41"/>
    <property type="match status" value="2"/>
</dbReference>
<evidence type="ECO:0000256" key="8">
    <source>
        <dbReference type="PROSITE-ProRule" id="PRU00339"/>
    </source>
</evidence>
<protein>
    <recommendedName>
        <fullName evidence="3">protein O-GlcNAc transferase</fullName>
        <ecNumber evidence="3">2.4.1.255</ecNumber>
    </recommendedName>
</protein>
<accession>A0A014NLK7</accession>
<dbReference type="PROSITE" id="PS50005">
    <property type="entry name" value="TPR"/>
    <property type="match status" value="1"/>
</dbReference>
<evidence type="ECO:0000256" key="5">
    <source>
        <dbReference type="ARBA" id="ARBA00022679"/>
    </source>
</evidence>
<dbReference type="PANTHER" id="PTHR44835:SF1">
    <property type="entry name" value="PROTEIN O-GLCNAC TRANSFERASE"/>
    <property type="match status" value="1"/>
</dbReference>
<evidence type="ECO:0000313" key="11">
    <source>
        <dbReference type="Proteomes" id="UP000020766"/>
    </source>
</evidence>
<sequence length="555" mass="62358">MSSISSEVTSESQSVTRQDIAQAYQQIEACQFLPALASLMQLLTRDMHNAQIWLLVGLVYTRMSDWAPAINALQTAQELSPQDNQVKQLLALALFSTGRQQQACDLIDKVAKAGHEGPQWLLRAYIHAHANRDPMKALQVARDWGRRFADPLTRNAKPLRVVDRNARKKLKIGYVTADFREHSVAFFLQPVLAHHDHDNVEVHVYCNNRWDYVTAQMRKLVSHWHDVQELSDEEMCSQIRAEGIDVLVDLSGFTQGHRLCVFACRAAPVQVTWLGYMHTLGMKAMDYRLVDGSIAPPSHAPYYSETLFYLRSIASYAPPAYAPLCEEPPMLRNGYPTLVSLNNSAKVTDEMLRIWARILHAREDARLIIMVKEENADAAQAHMQPRVEAAGMPLDRVSVLHQQPLNQFMEMGHIGDIALDTSPISGGTTTLHALWMGMSIVCLQAERGVDASTARTLQGLRRGGQLAFGGEVADDADCYVQAALDLMADPQRLLLQRQSSREYMRNSMLMDYGARTAELEKAYRLMWLNYLHGDRRARSVTSDVALHMAGLEHAA</sequence>
<name>A0A014NLK7_9BURK</name>
<evidence type="ECO:0000256" key="2">
    <source>
        <dbReference type="ARBA" id="ARBA00005386"/>
    </source>
</evidence>
<dbReference type="PANTHER" id="PTHR44835">
    <property type="entry name" value="UDP-N-ACETYLGLUCOSAMINE--PEPTIDE N-ACETYLGLUCOSAMINYLTRANSFERASE SPINDLY-RELATED"/>
    <property type="match status" value="1"/>
</dbReference>
<dbReference type="Proteomes" id="UP000020766">
    <property type="component" value="Unassembled WGS sequence"/>
</dbReference>
<dbReference type="PATRIC" id="fig|1457173.3.peg.1739"/>
<keyword evidence="5" id="KW-0808">Transferase</keyword>
<organism evidence="10 11">
    <name type="scientific">Comamonas aquatica DA1877</name>
    <dbReference type="NCBI Taxonomy" id="1457173"/>
    <lineage>
        <taxon>Bacteria</taxon>
        <taxon>Pseudomonadati</taxon>
        <taxon>Pseudomonadota</taxon>
        <taxon>Betaproteobacteria</taxon>
        <taxon>Burkholderiales</taxon>
        <taxon>Comamonadaceae</taxon>
        <taxon>Comamonas</taxon>
    </lineage>
</organism>
<dbReference type="InterPro" id="IPR029489">
    <property type="entry name" value="OGT/SEC/SPY_C"/>
</dbReference>
<evidence type="ECO:0000256" key="7">
    <source>
        <dbReference type="ARBA" id="ARBA00022803"/>
    </source>
</evidence>
<dbReference type="EC" id="2.4.1.255" evidence="3"/>
<feature type="domain" description="O-GlcNAc transferase C-terminal" evidence="9">
    <location>
        <begin position="341"/>
        <end position="512"/>
    </location>
</feature>
<comment type="caution">
    <text evidence="10">The sequence shown here is derived from an EMBL/GenBank/DDBJ whole genome shotgun (WGS) entry which is preliminary data.</text>
</comment>
<dbReference type="Gene3D" id="3.40.50.11380">
    <property type="match status" value="1"/>
</dbReference>
<evidence type="ECO:0000256" key="1">
    <source>
        <dbReference type="ARBA" id="ARBA00004922"/>
    </source>
</evidence>
<keyword evidence="11" id="KW-1185">Reference proteome</keyword>
<gene>
    <name evidence="10" type="ORF">AX13_17455</name>
</gene>
<dbReference type="RefSeq" id="WP_043382794.1">
    <property type="nucleotide sequence ID" value="NZ_JBOK01000008.1"/>
</dbReference>
<feature type="domain" description="O-GlcNAc transferase C-terminal" evidence="9">
    <location>
        <begin position="166"/>
        <end position="311"/>
    </location>
</feature>
<dbReference type="InterPro" id="IPR051939">
    <property type="entry name" value="Glycosyltr_41/O-GlcNAc_trsf"/>
</dbReference>
<dbReference type="Gene3D" id="3.40.50.2000">
    <property type="entry name" value="Glycogen Phosphorylase B"/>
    <property type="match status" value="1"/>
</dbReference>
<dbReference type="Gene3D" id="1.25.40.10">
    <property type="entry name" value="Tetratricopeptide repeat domain"/>
    <property type="match status" value="1"/>
</dbReference>
<reference evidence="10 11" key="1">
    <citation type="submission" date="2014-01" db="EMBL/GenBank/DDBJ databases">
        <title>Interspecies Systems Biology Uncovers Metabolites Affecting C. elegans Gene Expression and Life History Traits.</title>
        <authorList>
            <person name="Watson E."/>
            <person name="Macneil L.T."/>
            <person name="Ritter A.D."/>
            <person name="Yilmaz L.S."/>
            <person name="Rosebrock A.P."/>
            <person name="Caudy A.A."/>
            <person name="Walhout A.J."/>
        </authorList>
    </citation>
    <scope>NUCLEOTIDE SEQUENCE [LARGE SCALE GENOMIC DNA]</scope>
    <source>
        <strain evidence="10 11">DA1877</strain>
    </source>
</reference>
<dbReference type="SUPFAM" id="SSF48452">
    <property type="entry name" value="TPR-like"/>
    <property type="match status" value="1"/>
</dbReference>
<proteinExistence type="inferred from homology"/>
<comment type="pathway">
    <text evidence="1">Protein modification; protein glycosylation.</text>
</comment>
<evidence type="ECO:0000256" key="3">
    <source>
        <dbReference type="ARBA" id="ARBA00011970"/>
    </source>
</evidence>
<keyword evidence="6" id="KW-0677">Repeat</keyword>